<keyword evidence="2" id="KW-0732">Signal</keyword>
<reference evidence="3" key="1">
    <citation type="submission" date="2021-01" db="EMBL/GenBank/DDBJ databases">
        <authorList>
            <person name="Corre E."/>
            <person name="Pelletier E."/>
            <person name="Niang G."/>
            <person name="Scheremetjew M."/>
            <person name="Finn R."/>
            <person name="Kale V."/>
            <person name="Holt S."/>
            <person name="Cochrane G."/>
            <person name="Meng A."/>
            <person name="Brown T."/>
            <person name="Cohen L."/>
        </authorList>
    </citation>
    <scope>NUCLEOTIDE SEQUENCE</scope>
    <source>
        <strain evidence="3">10249 10 AB</strain>
    </source>
</reference>
<dbReference type="InterPro" id="IPR057491">
    <property type="entry name" value="DiatomPyrShell"/>
</dbReference>
<gene>
    <name evidence="3" type="ORF">PAUS00366_LOCUS17870</name>
</gene>
<name>A0A7S4AS36_9STRA</name>
<feature type="chain" id="PRO_5031347985" evidence="2">
    <location>
        <begin position="21"/>
        <end position="298"/>
    </location>
</feature>
<dbReference type="Pfam" id="PF25192">
    <property type="entry name" value="DiatomPyrShell"/>
    <property type="match status" value="1"/>
</dbReference>
<proteinExistence type="predicted"/>
<evidence type="ECO:0000313" key="3">
    <source>
        <dbReference type="EMBL" id="CAE0725113.1"/>
    </source>
</evidence>
<feature type="signal peptide" evidence="2">
    <location>
        <begin position="1"/>
        <end position="20"/>
    </location>
</feature>
<accession>A0A7S4AS36</accession>
<dbReference type="AlphaFoldDB" id="A0A7S4AS36"/>
<protein>
    <submittedName>
        <fullName evidence="3">Uncharacterized protein</fullName>
    </submittedName>
</protein>
<sequence length="298" mass="32355">MKFTSAALAIVSTLVASASAFAPSSSSGATATALNAGQQWSPSGPPALGAPGGSGHFELFSPDIPMKRIEGGGTVRTWDIPTETERLQYVLETNGRPLKAKVELWEGPVRLLHSMDVNLEDGSQTPYKGMLAFPKGPKALKISTTGSQEFPCTFGAEVPSMERTKQLIAFQNDVWDSNPKHTMQGTVQEGGLGAVKAFPISDSIESVQIMWWSKDTGKRSSKSKIEVLQGPNSIRQVFDLHCEGTTQPYHAIVETPGPGWTIRMWSKSPMEYPHEIVVEPHTVADNGSGMGDERLWWE</sequence>
<organism evidence="3">
    <name type="scientific">Pseudo-nitzschia australis</name>
    <dbReference type="NCBI Taxonomy" id="44445"/>
    <lineage>
        <taxon>Eukaryota</taxon>
        <taxon>Sar</taxon>
        <taxon>Stramenopiles</taxon>
        <taxon>Ochrophyta</taxon>
        <taxon>Bacillariophyta</taxon>
        <taxon>Bacillariophyceae</taxon>
        <taxon>Bacillariophycidae</taxon>
        <taxon>Bacillariales</taxon>
        <taxon>Bacillariaceae</taxon>
        <taxon>Pseudo-nitzschia</taxon>
    </lineage>
</organism>
<evidence type="ECO:0000256" key="1">
    <source>
        <dbReference type="SAM" id="MobiDB-lite"/>
    </source>
</evidence>
<dbReference type="EMBL" id="HBIX01026140">
    <property type="protein sequence ID" value="CAE0725113.1"/>
    <property type="molecule type" value="Transcribed_RNA"/>
</dbReference>
<evidence type="ECO:0000256" key="2">
    <source>
        <dbReference type="SAM" id="SignalP"/>
    </source>
</evidence>
<feature type="region of interest" description="Disordered" evidence="1">
    <location>
        <begin position="33"/>
        <end position="55"/>
    </location>
</feature>